<accession>A0A644W4F7</accession>
<dbReference type="Gene3D" id="2.60.120.10">
    <property type="entry name" value="Jelly Rolls"/>
    <property type="match status" value="1"/>
</dbReference>
<evidence type="ECO:0000313" key="2">
    <source>
        <dbReference type="EMBL" id="MPL98467.1"/>
    </source>
</evidence>
<gene>
    <name evidence="2" type="ORF">SDC9_44672</name>
</gene>
<dbReference type="EMBL" id="VSSQ01000610">
    <property type="protein sequence ID" value="MPL98467.1"/>
    <property type="molecule type" value="Genomic_DNA"/>
</dbReference>
<dbReference type="InterPro" id="IPR052535">
    <property type="entry name" value="Bacilysin_H2HPP_isomerase"/>
</dbReference>
<dbReference type="SUPFAM" id="SSF51182">
    <property type="entry name" value="RmlC-like cupins"/>
    <property type="match status" value="1"/>
</dbReference>
<evidence type="ECO:0000259" key="1">
    <source>
        <dbReference type="Pfam" id="PF07883"/>
    </source>
</evidence>
<name>A0A644W4F7_9ZZZZ</name>
<dbReference type="AlphaFoldDB" id="A0A644W4F7"/>
<dbReference type="Pfam" id="PF07883">
    <property type="entry name" value="Cupin_2"/>
    <property type="match status" value="1"/>
</dbReference>
<feature type="domain" description="Cupin type-2" evidence="1">
    <location>
        <begin position="34"/>
        <end position="92"/>
    </location>
</feature>
<dbReference type="InterPro" id="IPR025499">
    <property type="entry name" value="KdgF"/>
</dbReference>
<proteinExistence type="predicted"/>
<dbReference type="InterPro" id="IPR013096">
    <property type="entry name" value="Cupin_2"/>
</dbReference>
<organism evidence="2">
    <name type="scientific">bioreactor metagenome</name>
    <dbReference type="NCBI Taxonomy" id="1076179"/>
    <lineage>
        <taxon>unclassified sequences</taxon>
        <taxon>metagenomes</taxon>
        <taxon>ecological metagenomes</taxon>
    </lineage>
</organism>
<dbReference type="PIRSF" id="PIRSF029883">
    <property type="entry name" value="KdgF"/>
    <property type="match status" value="1"/>
</dbReference>
<dbReference type="PANTHER" id="PTHR40112:SF1">
    <property type="entry name" value="H2HPP ISOMERASE"/>
    <property type="match status" value="1"/>
</dbReference>
<comment type="caution">
    <text evidence="2">The sequence shown here is derived from an EMBL/GenBank/DDBJ whole genome shotgun (WGS) entry which is preliminary data.</text>
</comment>
<dbReference type="InterPro" id="IPR014710">
    <property type="entry name" value="RmlC-like_jellyroll"/>
</dbReference>
<dbReference type="InterPro" id="IPR011051">
    <property type="entry name" value="RmlC_Cupin_sf"/>
</dbReference>
<dbReference type="PANTHER" id="PTHR40112">
    <property type="entry name" value="H2HPP ISOMERASE"/>
    <property type="match status" value="1"/>
</dbReference>
<dbReference type="CDD" id="cd02238">
    <property type="entry name" value="cupin_KdgF"/>
    <property type="match status" value="1"/>
</dbReference>
<sequence>MNTVVFAANAGIESVGEGVRRKILAYNETMMQVEVMFEKGGVGAVHTHPHTQVTYVLEGSFEFSIDGKPVVVKKGDTLLFTPHTPHGTLCLEKGAVLDVFTPCREDFLKT</sequence>
<protein>
    <recommendedName>
        <fullName evidence="1">Cupin type-2 domain-containing protein</fullName>
    </recommendedName>
</protein>
<reference evidence="2" key="1">
    <citation type="submission" date="2019-08" db="EMBL/GenBank/DDBJ databases">
        <authorList>
            <person name="Kucharzyk K."/>
            <person name="Murdoch R.W."/>
            <person name="Higgins S."/>
            <person name="Loffler F."/>
        </authorList>
    </citation>
    <scope>NUCLEOTIDE SEQUENCE</scope>
</reference>